<proteinExistence type="predicted"/>
<evidence type="ECO:0000313" key="2">
    <source>
        <dbReference type="Proteomes" id="UP000198656"/>
    </source>
</evidence>
<dbReference type="EMBL" id="FNCP01000032">
    <property type="protein sequence ID" value="SDI27902.1"/>
    <property type="molecule type" value="Genomic_DNA"/>
</dbReference>
<gene>
    <name evidence="1" type="ORF">SAMN05443529_1322</name>
</gene>
<dbReference type="AlphaFoldDB" id="A0A1G8J9Z7"/>
<keyword evidence="2" id="KW-1185">Reference proteome</keyword>
<evidence type="ECO:0000313" key="1">
    <source>
        <dbReference type="EMBL" id="SDI27902.1"/>
    </source>
</evidence>
<sequence>MKKKLKHFGKDNSLRYILSQFCTLKGDYLVSYYKLEQASSNSLKDLLPNEMRRPKYLFESNFAVLIHIPFKLNHLFYYFTFKYYKFELSIAI</sequence>
<reference evidence="2" key="1">
    <citation type="submission" date="2016-10" db="EMBL/GenBank/DDBJ databases">
        <authorList>
            <person name="Varghese N."/>
            <person name="Submissions S."/>
        </authorList>
    </citation>
    <scope>NUCLEOTIDE SEQUENCE [LARGE SCALE GENOMIC DNA]</scope>
    <source>
        <strain evidence="2">DSM 8344</strain>
    </source>
</reference>
<dbReference type="Proteomes" id="UP000198656">
    <property type="component" value="Unassembled WGS sequence"/>
</dbReference>
<name>A0A1G8J9Z7_9FIRM</name>
<organism evidence="1 2">
    <name type="scientific">Desulfosporosinus hippei DSM 8344</name>
    <dbReference type="NCBI Taxonomy" id="1121419"/>
    <lineage>
        <taxon>Bacteria</taxon>
        <taxon>Bacillati</taxon>
        <taxon>Bacillota</taxon>
        <taxon>Clostridia</taxon>
        <taxon>Eubacteriales</taxon>
        <taxon>Desulfitobacteriaceae</taxon>
        <taxon>Desulfosporosinus</taxon>
    </lineage>
</organism>
<accession>A0A1G8J9Z7</accession>
<protein>
    <submittedName>
        <fullName evidence="1">Uncharacterized protein</fullName>
    </submittedName>
</protein>